<reference evidence="3" key="1">
    <citation type="submission" date="2023-04" db="EMBL/GenBank/DDBJ databases">
        <title>Aspergillus oryzae NBRC 4228.</title>
        <authorList>
            <person name="Ichikawa N."/>
            <person name="Sato H."/>
            <person name="Tonouchi N."/>
        </authorList>
    </citation>
    <scope>NUCLEOTIDE SEQUENCE</scope>
    <source>
        <strain evidence="3">NBRC 4228</strain>
    </source>
</reference>
<evidence type="ECO:0000313" key="3">
    <source>
        <dbReference type="EMBL" id="GMG38900.1"/>
    </source>
</evidence>
<dbReference type="EMBL" id="BSYA01000360">
    <property type="protein sequence ID" value="GMG38900.1"/>
    <property type="molecule type" value="Genomic_DNA"/>
</dbReference>
<sequence>MLFTHHMDNFKPWTPPHTKSFSRHKSHKSRTPRASNLTHPKPRHDSLPSTLPFPKHSLPARPPAEVCMNISTNTQPGTPLSSQSQPRGISIPPPNTPYSEKPKHATASPPDPAPHTSNSDGTSPYDFQDITDTPIEPPFFWEDTVMGGPSSPSMSSSDDSLKEFFRLPDIQNDIPIDPLILANDGPWEASDLHQPVLQDDSLIVSETICPYPEPPPILHHVPDHHRVSSERPRSQNGNTQTRDHTHAHIQSPGHLHPSHHNSETRASCSSGASKNLHGKPSKNCKRKRHQSEGRAPKRLRDLSTMPATENSLTSLRSHFLCLPLNERLQFLSWLFEGALPRCMLDTGPTTCEDRDAQSTSRSIPQHEIEQPQRNCGEAQGSSRKGMPWSPEEAGLLLKLRRDERRPWSEVTRLFSDRYPGRSPGSIQVFWSTTLKNKTFAACGI</sequence>
<protein>
    <submittedName>
        <fullName evidence="3">Unnamed protein product</fullName>
    </submittedName>
</protein>
<evidence type="ECO:0000313" key="4">
    <source>
        <dbReference type="Proteomes" id="UP001165205"/>
    </source>
</evidence>
<dbReference type="PROSITE" id="PS50090">
    <property type="entry name" value="MYB_LIKE"/>
    <property type="match status" value="1"/>
</dbReference>
<feature type="compositionally biased region" description="Low complexity" evidence="1">
    <location>
        <begin position="146"/>
        <end position="158"/>
    </location>
</feature>
<feature type="domain" description="Myb-like" evidence="2">
    <location>
        <begin position="380"/>
        <end position="434"/>
    </location>
</feature>
<feature type="compositionally biased region" description="Basic and acidic residues" evidence="1">
    <location>
        <begin position="220"/>
        <end position="233"/>
    </location>
</feature>
<feature type="compositionally biased region" description="Basic residues" evidence="1">
    <location>
        <begin position="20"/>
        <end position="31"/>
    </location>
</feature>
<feature type="region of interest" description="Disordered" evidence="1">
    <location>
        <begin position="361"/>
        <end position="387"/>
    </location>
</feature>
<dbReference type="InterPro" id="IPR001005">
    <property type="entry name" value="SANT/Myb"/>
</dbReference>
<name>A0AAN4YZ86_ASPOZ</name>
<gene>
    <name evidence="3" type="ORF">Aory04_001348100</name>
</gene>
<comment type="caution">
    <text evidence="3">The sequence shown here is derived from an EMBL/GenBank/DDBJ whole genome shotgun (WGS) entry which is preliminary data.</text>
</comment>
<organism evidence="3 4">
    <name type="scientific">Aspergillus oryzae</name>
    <name type="common">Yellow koji mold</name>
    <dbReference type="NCBI Taxonomy" id="5062"/>
    <lineage>
        <taxon>Eukaryota</taxon>
        <taxon>Fungi</taxon>
        <taxon>Dikarya</taxon>
        <taxon>Ascomycota</taxon>
        <taxon>Pezizomycotina</taxon>
        <taxon>Eurotiomycetes</taxon>
        <taxon>Eurotiomycetidae</taxon>
        <taxon>Eurotiales</taxon>
        <taxon>Aspergillaceae</taxon>
        <taxon>Aspergillus</taxon>
        <taxon>Aspergillus subgen. Circumdati</taxon>
    </lineage>
</organism>
<feature type="compositionally biased region" description="Polar residues" evidence="1">
    <location>
        <begin position="264"/>
        <end position="273"/>
    </location>
</feature>
<dbReference type="Proteomes" id="UP001165205">
    <property type="component" value="Unassembled WGS sequence"/>
</dbReference>
<dbReference type="AlphaFoldDB" id="A0AAN4YZ86"/>
<evidence type="ECO:0000259" key="2">
    <source>
        <dbReference type="PROSITE" id="PS50090"/>
    </source>
</evidence>
<feature type="region of interest" description="Disordered" evidence="1">
    <location>
        <begin position="214"/>
        <end position="306"/>
    </location>
</feature>
<feature type="compositionally biased region" description="Basic and acidic residues" evidence="1">
    <location>
        <begin position="290"/>
        <end position="301"/>
    </location>
</feature>
<feature type="compositionally biased region" description="Basic residues" evidence="1">
    <location>
        <begin position="276"/>
        <end position="289"/>
    </location>
</feature>
<dbReference type="CDD" id="cd00167">
    <property type="entry name" value="SANT"/>
    <property type="match status" value="1"/>
</dbReference>
<feature type="region of interest" description="Disordered" evidence="1">
    <location>
        <begin position="1"/>
        <end position="159"/>
    </location>
</feature>
<accession>A0AAN4YZ86</accession>
<evidence type="ECO:0000256" key="1">
    <source>
        <dbReference type="SAM" id="MobiDB-lite"/>
    </source>
</evidence>
<feature type="compositionally biased region" description="Polar residues" evidence="1">
    <location>
        <begin position="69"/>
        <end position="87"/>
    </location>
</feature>
<proteinExistence type="predicted"/>